<dbReference type="AlphaFoldDB" id="A0A1X2GM16"/>
<accession>A0A1X2GM16</accession>
<keyword evidence="3" id="KW-1185">Reference proteome</keyword>
<feature type="signal peptide" evidence="1">
    <location>
        <begin position="1"/>
        <end position="20"/>
    </location>
</feature>
<comment type="caution">
    <text evidence="2">The sequence shown here is derived from an EMBL/GenBank/DDBJ whole genome shotgun (WGS) entry which is preliminary data.</text>
</comment>
<gene>
    <name evidence="2" type="ORF">DM01DRAFT_1334701</name>
</gene>
<keyword evidence="1" id="KW-0732">Signal</keyword>
<feature type="chain" id="PRO_5012371792" evidence="1">
    <location>
        <begin position="21"/>
        <end position="222"/>
    </location>
</feature>
<organism evidence="2 3">
    <name type="scientific">Hesseltinella vesiculosa</name>
    <dbReference type="NCBI Taxonomy" id="101127"/>
    <lineage>
        <taxon>Eukaryota</taxon>
        <taxon>Fungi</taxon>
        <taxon>Fungi incertae sedis</taxon>
        <taxon>Mucoromycota</taxon>
        <taxon>Mucoromycotina</taxon>
        <taxon>Mucoromycetes</taxon>
        <taxon>Mucorales</taxon>
        <taxon>Cunninghamellaceae</taxon>
        <taxon>Hesseltinella</taxon>
    </lineage>
</organism>
<name>A0A1X2GM16_9FUNG</name>
<reference evidence="2 3" key="1">
    <citation type="submission" date="2016-07" db="EMBL/GenBank/DDBJ databases">
        <title>Pervasive Adenine N6-methylation of Active Genes in Fungi.</title>
        <authorList>
            <consortium name="DOE Joint Genome Institute"/>
            <person name="Mondo S.J."/>
            <person name="Dannebaum R.O."/>
            <person name="Kuo R.C."/>
            <person name="Labutti K."/>
            <person name="Haridas S."/>
            <person name="Kuo A."/>
            <person name="Salamov A."/>
            <person name="Ahrendt S.R."/>
            <person name="Lipzen A."/>
            <person name="Sullivan W."/>
            <person name="Andreopoulos W.B."/>
            <person name="Clum A."/>
            <person name="Lindquist E."/>
            <person name="Daum C."/>
            <person name="Ramamoorthy G.K."/>
            <person name="Gryganskyi A."/>
            <person name="Culley D."/>
            <person name="Magnuson J.K."/>
            <person name="James T.Y."/>
            <person name="O'Malley M.A."/>
            <person name="Stajich J.E."/>
            <person name="Spatafora J.W."/>
            <person name="Visel A."/>
            <person name="Grigoriev I.V."/>
        </authorList>
    </citation>
    <scope>NUCLEOTIDE SEQUENCE [LARGE SCALE GENOMIC DNA]</scope>
    <source>
        <strain evidence="2 3">NRRL 3301</strain>
    </source>
</reference>
<protein>
    <submittedName>
        <fullName evidence="2">Uncharacterized protein</fullName>
    </submittedName>
</protein>
<proteinExistence type="predicted"/>
<evidence type="ECO:0000256" key="1">
    <source>
        <dbReference type="SAM" id="SignalP"/>
    </source>
</evidence>
<sequence>MKSILIALATAAIGLVHVSAAPVKVYNNEVMDMQRRNDGINVAGIDVSATVNDVDLKRRELLEGLGLGDLLDLDDLLGGLLGDLLGDDLLGGLLGGDDDDSLLGLGDLVGNILDIVHLGDDDGLLGTVLDLVDSLIEALGLGDGLFDNWRDEVVKRSVPNAKGAKETYGQIKNNLHTLYSQAQAESGTQQGKDKMAFVSSVSKLLKNVLSSNNGVLNTGASQ</sequence>
<evidence type="ECO:0000313" key="3">
    <source>
        <dbReference type="Proteomes" id="UP000242146"/>
    </source>
</evidence>
<dbReference type="EMBL" id="MCGT01000010">
    <property type="protein sequence ID" value="ORX56210.1"/>
    <property type="molecule type" value="Genomic_DNA"/>
</dbReference>
<evidence type="ECO:0000313" key="2">
    <source>
        <dbReference type="EMBL" id="ORX56210.1"/>
    </source>
</evidence>
<dbReference type="Proteomes" id="UP000242146">
    <property type="component" value="Unassembled WGS sequence"/>
</dbReference>